<evidence type="ECO:0000313" key="1">
    <source>
        <dbReference type="EMBL" id="PVE43537.1"/>
    </source>
</evidence>
<keyword evidence="2" id="KW-1185">Reference proteome</keyword>
<comment type="caution">
    <text evidence="1">The sequence shown here is derived from an EMBL/GenBank/DDBJ whole genome shotgun (WGS) entry which is preliminary data.</text>
</comment>
<dbReference type="EMBL" id="LFYT02000005">
    <property type="protein sequence ID" value="PVE43537.1"/>
    <property type="molecule type" value="Genomic_DNA"/>
</dbReference>
<protein>
    <recommendedName>
        <fullName evidence="3">Peptidase MA-like domain-containing protein</fullName>
    </recommendedName>
</protein>
<dbReference type="Proteomes" id="UP000037507">
    <property type="component" value="Unassembled WGS sequence"/>
</dbReference>
<dbReference type="PROSITE" id="PS51257">
    <property type="entry name" value="PROKAR_LIPOPROTEIN"/>
    <property type="match status" value="1"/>
</dbReference>
<proteinExistence type="predicted"/>
<dbReference type="AlphaFoldDB" id="A0A2T7UFR9"/>
<accession>A0A2T7UFR9</accession>
<gene>
    <name evidence="1" type="ORF">H663_005945</name>
</gene>
<evidence type="ECO:0000313" key="2">
    <source>
        <dbReference type="Proteomes" id="UP000037507"/>
    </source>
</evidence>
<sequence>MSFGKDDIMIRLRTLTLLLTLALLSGCGMLHSVAQSGKLLAPESFGLIPIAPHLYVEAGTDEATQDRLRADMDRAEAAIRRAYGSVSARPTVHACVTEKCYAAFGGRGSVARVFGQRILLSPRGLNWHFLAHEWSHAEMSTRLTLFAWKRMPSWFDEGLAVTISEAPEHSENHWQFLINTHIPRPTRDELLTYQSLQQWLAGVHRFGDDKNFERVAQGQPTLSPVYAAAGHEVRPWLAQAGSQGLLHLIQRMNEGADFDSAYQPNPKQP</sequence>
<name>A0A2T7UFR9_9BURK</name>
<organism evidence="1 2">
    <name type="scientific">Limnohabitans planktonicus II-D5</name>
    <dbReference type="NCBI Taxonomy" id="1293045"/>
    <lineage>
        <taxon>Bacteria</taxon>
        <taxon>Pseudomonadati</taxon>
        <taxon>Pseudomonadota</taxon>
        <taxon>Betaproteobacteria</taxon>
        <taxon>Burkholderiales</taxon>
        <taxon>Comamonadaceae</taxon>
        <taxon>Limnohabitans</taxon>
    </lineage>
</organism>
<evidence type="ECO:0008006" key="3">
    <source>
        <dbReference type="Google" id="ProtNLM"/>
    </source>
</evidence>
<reference evidence="1" key="1">
    <citation type="submission" date="2017-04" db="EMBL/GenBank/DDBJ databases">
        <title>Unexpected and diverse lifestyles within the genus Limnohabitans.</title>
        <authorList>
            <person name="Kasalicky V."/>
            <person name="Mehrshad M."/>
            <person name="Andrei S.-A."/>
            <person name="Salcher M."/>
            <person name="Kratochvilova H."/>
            <person name="Simek K."/>
            <person name="Ghai R."/>
        </authorList>
    </citation>
    <scope>NUCLEOTIDE SEQUENCE [LARGE SCALE GENOMIC DNA]</scope>
    <source>
        <strain evidence="1">II-D5</strain>
    </source>
</reference>